<proteinExistence type="predicted"/>
<keyword evidence="1" id="KW-1133">Transmembrane helix</keyword>
<evidence type="ECO:0000256" key="1">
    <source>
        <dbReference type="SAM" id="Phobius"/>
    </source>
</evidence>
<organism evidence="2 3">
    <name type="scientific">Ameiurus melas</name>
    <name type="common">Black bullhead</name>
    <name type="synonym">Silurus melas</name>
    <dbReference type="NCBI Taxonomy" id="219545"/>
    <lineage>
        <taxon>Eukaryota</taxon>
        <taxon>Metazoa</taxon>
        <taxon>Chordata</taxon>
        <taxon>Craniata</taxon>
        <taxon>Vertebrata</taxon>
        <taxon>Euteleostomi</taxon>
        <taxon>Actinopterygii</taxon>
        <taxon>Neopterygii</taxon>
        <taxon>Teleostei</taxon>
        <taxon>Ostariophysi</taxon>
        <taxon>Siluriformes</taxon>
        <taxon>Ictaluridae</taxon>
        <taxon>Ameiurus</taxon>
    </lineage>
</organism>
<dbReference type="EMBL" id="JAAGNN010000029">
    <property type="protein sequence ID" value="KAF4070461.1"/>
    <property type="molecule type" value="Genomic_DNA"/>
</dbReference>
<dbReference type="Proteomes" id="UP000593565">
    <property type="component" value="Unassembled WGS sequence"/>
</dbReference>
<feature type="transmembrane region" description="Helical" evidence="1">
    <location>
        <begin position="6"/>
        <end position="29"/>
    </location>
</feature>
<accession>A0A7J5ZKM0</accession>
<reference evidence="2 3" key="1">
    <citation type="submission" date="2020-02" db="EMBL/GenBank/DDBJ databases">
        <title>A chromosome-scale genome assembly of the black bullhead catfish (Ameiurus melas).</title>
        <authorList>
            <person name="Wen M."/>
            <person name="Zham M."/>
            <person name="Cabau C."/>
            <person name="Klopp C."/>
            <person name="Donnadieu C."/>
            <person name="Roques C."/>
            <person name="Bouchez O."/>
            <person name="Lampietro C."/>
            <person name="Jouanno E."/>
            <person name="Herpin A."/>
            <person name="Louis A."/>
            <person name="Berthelot C."/>
            <person name="Parey E."/>
            <person name="Roest-Crollius H."/>
            <person name="Braasch I."/>
            <person name="Postlethwait J."/>
            <person name="Robinson-Rechavi M."/>
            <person name="Echchiki A."/>
            <person name="Begum T."/>
            <person name="Montfort J."/>
            <person name="Schartl M."/>
            <person name="Bobe J."/>
            <person name="Guiguen Y."/>
        </authorList>
    </citation>
    <scope>NUCLEOTIDE SEQUENCE [LARGE SCALE GENOMIC DNA]</scope>
    <source>
        <strain evidence="2">M_S1</strain>
        <tissue evidence="2">Blood</tissue>
    </source>
</reference>
<name>A0A7J5ZKM0_AMEME</name>
<protein>
    <submittedName>
        <fullName evidence="2">Uncharacterized protein</fullName>
    </submittedName>
</protein>
<sequence>MDFLPLVAITISSTLGITGLIFLFSVFICTQIGQAQSKRLGYKESFICVLTRRMEADAGAGRPERGHKEAESSWADVCRVPGGPQGEGRTGNPAVPTCFPQEVCGEVAGVVV</sequence>
<comment type="caution">
    <text evidence="2">The sequence shown here is derived from an EMBL/GenBank/DDBJ whole genome shotgun (WGS) entry which is preliminary data.</text>
</comment>
<evidence type="ECO:0000313" key="2">
    <source>
        <dbReference type="EMBL" id="KAF4070461.1"/>
    </source>
</evidence>
<evidence type="ECO:0000313" key="3">
    <source>
        <dbReference type="Proteomes" id="UP000593565"/>
    </source>
</evidence>
<keyword evidence="3" id="KW-1185">Reference proteome</keyword>
<keyword evidence="1" id="KW-0472">Membrane</keyword>
<keyword evidence="1" id="KW-0812">Transmembrane</keyword>
<gene>
    <name evidence="2" type="ORF">AMELA_G00285650</name>
</gene>
<dbReference type="AlphaFoldDB" id="A0A7J5ZKM0"/>